<dbReference type="GO" id="GO:0051287">
    <property type="term" value="F:NAD binding"/>
    <property type="evidence" value="ECO:0007669"/>
    <property type="project" value="InterPro"/>
</dbReference>
<protein>
    <submittedName>
        <fullName evidence="4">Glyoxylate/hydroxypyruvate reductase A</fullName>
    </submittedName>
</protein>
<sequence length="306" mass="33454">MTLLLNTRDTDRIDAFRATFARDLPDVALVTPQEAFDPAQVRYVFTWLPLPDWSMFPALEIVFSVSAGVDQFATLPPDLALIKMSDPNNTRMVVEYVLSGCLACLRDLPSYAWAQRHQDWNAAPVRCAADTHVAVLGLGEIGCLAAEALRDIGFQVSGWSRSQKHLPGVTCVTGIEARDHLLSQADIVVCLLPLTPETRGILNRETFARMKPGASLVHAGRGAHCDFGALAEALGRGHLRNAVIDVFDTEPLPEGDAVWALPRTFLTPHIAGRTDAQTGAQNVATNIARHKGGLDLLWQVDRRKGY</sequence>
<evidence type="ECO:0000256" key="1">
    <source>
        <dbReference type="ARBA" id="ARBA00023002"/>
    </source>
</evidence>
<dbReference type="SUPFAM" id="SSF51735">
    <property type="entry name" value="NAD(P)-binding Rossmann-fold domains"/>
    <property type="match status" value="1"/>
</dbReference>
<keyword evidence="4" id="KW-0670">Pyruvate</keyword>
<dbReference type="AlphaFoldDB" id="A0A1G7SWN0"/>
<accession>A0A1G7SWN0</accession>
<feature type="domain" description="D-isomer specific 2-hydroxyacid dehydrogenase NAD-binding" evidence="3">
    <location>
        <begin position="101"/>
        <end position="271"/>
    </location>
</feature>
<evidence type="ECO:0000256" key="2">
    <source>
        <dbReference type="ARBA" id="ARBA00023027"/>
    </source>
</evidence>
<dbReference type="GO" id="GO:0016491">
    <property type="term" value="F:oxidoreductase activity"/>
    <property type="evidence" value="ECO:0007669"/>
    <property type="project" value="UniProtKB-KW"/>
</dbReference>
<evidence type="ECO:0000313" key="4">
    <source>
        <dbReference type="EMBL" id="SDG27381.1"/>
    </source>
</evidence>
<evidence type="ECO:0000313" key="5">
    <source>
        <dbReference type="Proteomes" id="UP000182284"/>
    </source>
</evidence>
<dbReference type="EMBL" id="FNBL01000015">
    <property type="protein sequence ID" value="SDG27381.1"/>
    <property type="molecule type" value="Genomic_DNA"/>
</dbReference>
<proteinExistence type="predicted"/>
<gene>
    <name evidence="4" type="ORF">SAMN04488117_11566</name>
</gene>
<name>A0A1G7SWN0_9RHOB</name>
<dbReference type="RefSeq" id="WP_074646689.1">
    <property type="nucleotide sequence ID" value="NZ_FNBL01000015.1"/>
</dbReference>
<keyword evidence="2" id="KW-0520">NAD</keyword>
<reference evidence="4 5" key="1">
    <citation type="submission" date="2016-10" db="EMBL/GenBank/DDBJ databases">
        <authorList>
            <person name="de Groot N.N."/>
        </authorList>
    </citation>
    <scope>NUCLEOTIDE SEQUENCE [LARGE SCALE GENOMIC DNA]</scope>
    <source>
        <strain evidence="4 5">DSM 27375</strain>
    </source>
</reference>
<dbReference type="Pfam" id="PF02826">
    <property type="entry name" value="2-Hacid_dh_C"/>
    <property type="match status" value="1"/>
</dbReference>
<evidence type="ECO:0000259" key="3">
    <source>
        <dbReference type="Pfam" id="PF02826"/>
    </source>
</evidence>
<dbReference type="PANTHER" id="PTHR43333:SF1">
    <property type="entry name" value="D-ISOMER SPECIFIC 2-HYDROXYACID DEHYDROGENASE NAD-BINDING DOMAIN-CONTAINING PROTEIN"/>
    <property type="match status" value="1"/>
</dbReference>
<dbReference type="CDD" id="cd12164">
    <property type="entry name" value="GDH_like_2"/>
    <property type="match status" value="1"/>
</dbReference>
<dbReference type="OrthoDB" id="9787219at2"/>
<dbReference type="InterPro" id="IPR036291">
    <property type="entry name" value="NAD(P)-bd_dom_sf"/>
</dbReference>
<dbReference type="PANTHER" id="PTHR43333">
    <property type="entry name" value="2-HACID_DH_C DOMAIN-CONTAINING PROTEIN"/>
    <property type="match status" value="1"/>
</dbReference>
<organism evidence="4 5">
    <name type="scientific">Celeribacter baekdonensis</name>
    <dbReference type="NCBI Taxonomy" id="875171"/>
    <lineage>
        <taxon>Bacteria</taxon>
        <taxon>Pseudomonadati</taxon>
        <taxon>Pseudomonadota</taxon>
        <taxon>Alphaproteobacteria</taxon>
        <taxon>Rhodobacterales</taxon>
        <taxon>Roseobacteraceae</taxon>
        <taxon>Celeribacter</taxon>
    </lineage>
</organism>
<dbReference type="InterPro" id="IPR006140">
    <property type="entry name" value="D-isomer_DH_NAD-bd"/>
</dbReference>
<dbReference type="Proteomes" id="UP000182284">
    <property type="component" value="Unassembled WGS sequence"/>
</dbReference>
<keyword evidence="1" id="KW-0560">Oxidoreductase</keyword>
<dbReference type="Gene3D" id="3.40.50.720">
    <property type="entry name" value="NAD(P)-binding Rossmann-like Domain"/>
    <property type="match status" value="2"/>
</dbReference>